<comment type="caution">
    <text evidence="1">The sequence shown here is derived from an EMBL/GenBank/DDBJ whole genome shotgun (WGS) entry which is preliminary data.</text>
</comment>
<sequence>MVPEKWGKEELLKDWIDYSTFDRILTADRIGVGKRASLVAGAAEQPPIQFTVTVEGLSPRLLFGSHLFGRPLYIYCQLPSKNPSLASSHQ</sequence>
<organism evidence="1 2">
    <name type="scientific">Cucurbita argyrosperma subsp. sororia</name>
    <dbReference type="NCBI Taxonomy" id="37648"/>
    <lineage>
        <taxon>Eukaryota</taxon>
        <taxon>Viridiplantae</taxon>
        <taxon>Streptophyta</taxon>
        <taxon>Embryophyta</taxon>
        <taxon>Tracheophyta</taxon>
        <taxon>Spermatophyta</taxon>
        <taxon>Magnoliopsida</taxon>
        <taxon>eudicotyledons</taxon>
        <taxon>Gunneridae</taxon>
        <taxon>Pentapetalae</taxon>
        <taxon>rosids</taxon>
        <taxon>fabids</taxon>
        <taxon>Cucurbitales</taxon>
        <taxon>Cucurbitaceae</taxon>
        <taxon>Cucurbiteae</taxon>
        <taxon>Cucurbita</taxon>
    </lineage>
</organism>
<feature type="non-terminal residue" evidence="1">
    <location>
        <position position="1"/>
    </location>
</feature>
<name>A0AAV6P3I3_9ROSI</name>
<proteinExistence type="predicted"/>
<reference evidence="1 2" key="1">
    <citation type="journal article" date="2021" name="Hortic Res">
        <title>The domestication of Cucurbita argyrosperma as revealed by the genome of its wild relative.</title>
        <authorList>
            <person name="Barrera-Redondo J."/>
            <person name="Sanchez-de la Vega G."/>
            <person name="Aguirre-Liguori J.A."/>
            <person name="Castellanos-Morales G."/>
            <person name="Gutierrez-Guerrero Y.T."/>
            <person name="Aguirre-Dugua X."/>
            <person name="Aguirre-Planter E."/>
            <person name="Tenaillon M.I."/>
            <person name="Lira-Saade R."/>
            <person name="Eguiarte L.E."/>
        </authorList>
    </citation>
    <scope>NUCLEOTIDE SEQUENCE [LARGE SCALE GENOMIC DNA]</scope>
    <source>
        <strain evidence="1">JBR-2021</strain>
    </source>
</reference>
<evidence type="ECO:0000313" key="1">
    <source>
        <dbReference type="EMBL" id="KAG6605990.1"/>
    </source>
</evidence>
<accession>A0AAV6P3I3</accession>
<dbReference type="PANTHER" id="PTHR34207">
    <property type="entry name" value="PROTEIN BIC1"/>
    <property type="match status" value="1"/>
</dbReference>
<dbReference type="AlphaFoldDB" id="A0AAV6P3I3"/>
<dbReference type="GO" id="GO:0009785">
    <property type="term" value="P:blue light signaling pathway"/>
    <property type="evidence" value="ECO:0007669"/>
    <property type="project" value="InterPro"/>
</dbReference>
<evidence type="ECO:0000313" key="2">
    <source>
        <dbReference type="Proteomes" id="UP000685013"/>
    </source>
</evidence>
<dbReference type="InterPro" id="IPR040374">
    <property type="entry name" value="BIC"/>
</dbReference>
<dbReference type="PANTHER" id="PTHR34207:SF17">
    <property type="entry name" value="PROTEIN BIC2"/>
    <property type="match status" value="1"/>
</dbReference>
<protein>
    <submittedName>
        <fullName evidence="1">Uncharacterized protein</fullName>
    </submittedName>
</protein>
<dbReference type="EMBL" id="JAGKQH010000002">
    <property type="protein sequence ID" value="KAG6605990.1"/>
    <property type="molecule type" value="Genomic_DNA"/>
</dbReference>
<keyword evidence="2" id="KW-1185">Reference proteome</keyword>
<gene>
    <name evidence="1" type="ORF">SDJN03_03307</name>
</gene>
<dbReference type="Proteomes" id="UP000685013">
    <property type="component" value="Chromosome 2"/>
</dbReference>